<dbReference type="GO" id="GO:0004180">
    <property type="term" value="F:carboxypeptidase activity"/>
    <property type="evidence" value="ECO:0007669"/>
    <property type="project" value="UniProtKB-ARBA"/>
</dbReference>
<dbReference type="InterPro" id="IPR005490">
    <property type="entry name" value="LD_TPept_cat_dom"/>
</dbReference>
<dbReference type="PANTHER" id="PTHR36699">
    <property type="entry name" value="LD-TRANSPEPTIDASE"/>
    <property type="match status" value="1"/>
</dbReference>
<accession>A0A7H0FWU8</accession>
<keyword evidence="6 7" id="KW-0961">Cell wall biogenesis/degradation</keyword>
<dbReference type="Pfam" id="PF03734">
    <property type="entry name" value="YkuD"/>
    <property type="match status" value="1"/>
</dbReference>
<keyword evidence="3" id="KW-0808">Transferase</keyword>
<comment type="pathway">
    <text evidence="1 7">Cell wall biogenesis; peptidoglycan biosynthesis.</text>
</comment>
<feature type="domain" description="L,D-TPase catalytic" evidence="8">
    <location>
        <begin position="35"/>
        <end position="164"/>
    </location>
</feature>
<dbReference type="Gene3D" id="2.40.440.10">
    <property type="entry name" value="L,D-transpeptidase catalytic domain-like"/>
    <property type="match status" value="1"/>
</dbReference>
<dbReference type="AlphaFoldDB" id="A0A7H0FWU8"/>
<dbReference type="GO" id="GO:0016740">
    <property type="term" value="F:transferase activity"/>
    <property type="evidence" value="ECO:0007669"/>
    <property type="project" value="UniProtKB-KW"/>
</dbReference>
<evidence type="ECO:0000256" key="2">
    <source>
        <dbReference type="ARBA" id="ARBA00005992"/>
    </source>
</evidence>
<keyword evidence="10" id="KW-1185">Reference proteome</keyword>
<comment type="similarity">
    <text evidence="2">Belongs to the YkuD family.</text>
</comment>
<sequence length="165" mass="18568">MKIPLMNATFIFFALGCNGSHAREPDLLPKEQRATRILVDKSDRLLTLYRDDAVIAQYRVRLGANPEGDKVQYGDERTPEGNYEIDSKNAESKFHLGLHISYPNAQDRSEAEDKKVDPGGAIMIHGGNAWWRPFNWTDGCIAVSNREIEEIWKRVGTGTPVTIVP</sequence>
<dbReference type="PROSITE" id="PS51257">
    <property type="entry name" value="PROKAR_LIPOPROTEIN"/>
    <property type="match status" value="1"/>
</dbReference>
<dbReference type="GO" id="GO:0008360">
    <property type="term" value="P:regulation of cell shape"/>
    <property type="evidence" value="ECO:0007669"/>
    <property type="project" value="UniProtKB-UniRule"/>
</dbReference>
<dbReference type="PROSITE" id="PS52029">
    <property type="entry name" value="LD_TPASE"/>
    <property type="match status" value="1"/>
</dbReference>
<gene>
    <name evidence="9" type="ORF">H8B22_13755</name>
</gene>
<dbReference type="InterPro" id="IPR038063">
    <property type="entry name" value="Transpep_catalytic_dom"/>
</dbReference>
<proteinExistence type="inferred from homology"/>
<evidence type="ECO:0000256" key="4">
    <source>
        <dbReference type="ARBA" id="ARBA00022960"/>
    </source>
</evidence>
<dbReference type="PANTHER" id="PTHR36699:SF1">
    <property type="entry name" value="L,D-TRANSPEPTIDASE YAFK-RELATED"/>
    <property type="match status" value="1"/>
</dbReference>
<protein>
    <submittedName>
        <fullName evidence="9">L,D-transpeptidase family protein</fullName>
    </submittedName>
</protein>
<organism evidence="9 10">
    <name type="scientific">Agrilutibacter terrestris</name>
    <dbReference type="NCBI Taxonomy" id="2865112"/>
    <lineage>
        <taxon>Bacteria</taxon>
        <taxon>Pseudomonadati</taxon>
        <taxon>Pseudomonadota</taxon>
        <taxon>Gammaproteobacteria</taxon>
        <taxon>Lysobacterales</taxon>
        <taxon>Lysobacteraceae</taxon>
        <taxon>Agrilutibacter</taxon>
    </lineage>
</organism>
<feature type="active site" description="Nucleophile" evidence="7">
    <location>
        <position position="140"/>
    </location>
</feature>
<evidence type="ECO:0000256" key="5">
    <source>
        <dbReference type="ARBA" id="ARBA00022984"/>
    </source>
</evidence>
<dbReference type="GO" id="GO:0009252">
    <property type="term" value="P:peptidoglycan biosynthetic process"/>
    <property type="evidence" value="ECO:0007669"/>
    <property type="project" value="UniProtKB-UniPathway"/>
</dbReference>
<evidence type="ECO:0000259" key="8">
    <source>
        <dbReference type="PROSITE" id="PS52029"/>
    </source>
</evidence>
<evidence type="ECO:0000313" key="9">
    <source>
        <dbReference type="EMBL" id="QNP40514.1"/>
    </source>
</evidence>
<dbReference type="RefSeq" id="WP_187711955.1">
    <property type="nucleotide sequence ID" value="NZ_CP060820.1"/>
</dbReference>
<evidence type="ECO:0000256" key="1">
    <source>
        <dbReference type="ARBA" id="ARBA00004752"/>
    </source>
</evidence>
<reference evidence="9 10" key="1">
    <citation type="submission" date="2020-08" db="EMBL/GenBank/DDBJ databases">
        <title>Lysobacter sp. II4 sp. nov., isolated from soil.</title>
        <authorList>
            <person name="Woo C.Y."/>
            <person name="Kim J."/>
        </authorList>
    </citation>
    <scope>NUCLEOTIDE SEQUENCE [LARGE SCALE GENOMIC DNA]</scope>
    <source>
        <strain evidence="9 10">II4</strain>
    </source>
</reference>
<keyword evidence="4 7" id="KW-0133">Cell shape</keyword>
<dbReference type="Proteomes" id="UP000516018">
    <property type="component" value="Chromosome"/>
</dbReference>
<dbReference type="EMBL" id="CP060820">
    <property type="protein sequence ID" value="QNP40514.1"/>
    <property type="molecule type" value="Genomic_DNA"/>
</dbReference>
<evidence type="ECO:0000256" key="3">
    <source>
        <dbReference type="ARBA" id="ARBA00022679"/>
    </source>
</evidence>
<dbReference type="CDD" id="cd16913">
    <property type="entry name" value="YkuD_like"/>
    <property type="match status" value="1"/>
</dbReference>
<dbReference type="GO" id="GO:0071555">
    <property type="term" value="P:cell wall organization"/>
    <property type="evidence" value="ECO:0007669"/>
    <property type="project" value="UniProtKB-UniRule"/>
</dbReference>
<dbReference type="SUPFAM" id="SSF141523">
    <property type="entry name" value="L,D-transpeptidase catalytic domain-like"/>
    <property type="match status" value="1"/>
</dbReference>
<evidence type="ECO:0000256" key="7">
    <source>
        <dbReference type="PROSITE-ProRule" id="PRU01373"/>
    </source>
</evidence>
<feature type="active site" description="Proton donor/acceptor" evidence="7">
    <location>
        <position position="125"/>
    </location>
</feature>
<name>A0A7H0FWU8_9GAMM</name>
<keyword evidence="5 7" id="KW-0573">Peptidoglycan synthesis</keyword>
<evidence type="ECO:0000313" key="10">
    <source>
        <dbReference type="Proteomes" id="UP000516018"/>
    </source>
</evidence>
<dbReference type="KEGG" id="lsx:H8B22_13755"/>
<dbReference type="UniPathway" id="UPA00219"/>
<evidence type="ECO:0000256" key="6">
    <source>
        <dbReference type="ARBA" id="ARBA00023316"/>
    </source>
</evidence>